<comment type="caution">
    <text evidence="1">The sequence shown here is derived from an EMBL/GenBank/DDBJ whole genome shotgun (WGS) entry which is preliminary data.</text>
</comment>
<dbReference type="GO" id="GO:0008962">
    <property type="term" value="F:phosphatidylglycerophosphatase activity"/>
    <property type="evidence" value="ECO:0007669"/>
    <property type="project" value="InterPro"/>
</dbReference>
<dbReference type="Pfam" id="PF00702">
    <property type="entry name" value="Hydrolase"/>
    <property type="match status" value="1"/>
</dbReference>
<gene>
    <name evidence="1" type="ORF">FC62_GL001381</name>
</gene>
<dbReference type="InterPro" id="IPR010021">
    <property type="entry name" value="PGPP1/Gep4"/>
</dbReference>
<dbReference type="RefSeq" id="WP_056946988.1">
    <property type="nucleotide sequence ID" value="NZ_AZCV01000006.1"/>
</dbReference>
<dbReference type="NCBIfam" id="TIGR01668">
    <property type="entry name" value="YqeG_hyp_ppase"/>
    <property type="match status" value="1"/>
</dbReference>
<dbReference type="InterPro" id="IPR023214">
    <property type="entry name" value="HAD_sf"/>
</dbReference>
<dbReference type="InterPro" id="IPR006549">
    <property type="entry name" value="HAD-SF_hydro_IIIA"/>
</dbReference>
<protein>
    <submittedName>
        <fullName evidence="1">HAD superfamily phosphatase</fullName>
    </submittedName>
</protein>
<dbReference type="NCBIfam" id="TIGR01662">
    <property type="entry name" value="HAD-SF-IIIA"/>
    <property type="match status" value="1"/>
</dbReference>
<evidence type="ECO:0000313" key="2">
    <source>
        <dbReference type="Proteomes" id="UP000050909"/>
    </source>
</evidence>
<dbReference type="EMBL" id="AZCV01000006">
    <property type="protein sequence ID" value="KRK37266.1"/>
    <property type="molecule type" value="Genomic_DNA"/>
</dbReference>
<dbReference type="Proteomes" id="UP000050909">
    <property type="component" value="Unassembled WGS sequence"/>
</dbReference>
<dbReference type="InterPro" id="IPR036412">
    <property type="entry name" value="HAD-like_sf"/>
</dbReference>
<keyword evidence="2" id="KW-1185">Reference proteome</keyword>
<accession>A0A0R1H1M2</accession>
<dbReference type="AlphaFoldDB" id="A0A0R1H1M2"/>
<dbReference type="SUPFAM" id="SSF56784">
    <property type="entry name" value="HAD-like"/>
    <property type="match status" value="1"/>
</dbReference>
<reference evidence="1 2" key="1">
    <citation type="journal article" date="2015" name="Genome Announc.">
        <title>Expanding the biotechnology potential of lactobacilli through comparative genomics of 213 strains and associated genera.</title>
        <authorList>
            <person name="Sun Z."/>
            <person name="Harris H.M."/>
            <person name="McCann A."/>
            <person name="Guo C."/>
            <person name="Argimon S."/>
            <person name="Zhang W."/>
            <person name="Yang X."/>
            <person name="Jeffery I.B."/>
            <person name="Cooney J.C."/>
            <person name="Kagawa T.F."/>
            <person name="Liu W."/>
            <person name="Song Y."/>
            <person name="Salvetti E."/>
            <person name="Wrobel A."/>
            <person name="Rasinkangas P."/>
            <person name="Parkhill J."/>
            <person name="Rea M.C."/>
            <person name="O'Sullivan O."/>
            <person name="Ritari J."/>
            <person name="Douillard F.P."/>
            <person name="Paul Ross R."/>
            <person name="Yang R."/>
            <person name="Briner A.E."/>
            <person name="Felis G.E."/>
            <person name="de Vos W.M."/>
            <person name="Barrangou R."/>
            <person name="Klaenhammer T.R."/>
            <person name="Caufield P.W."/>
            <person name="Cui Y."/>
            <person name="Zhang H."/>
            <person name="O'Toole P.W."/>
        </authorList>
    </citation>
    <scope>NUCLEOTIDE SEQUENCE [LARGE SCALE GENOMIC DNA]</scope>
    <source>
        <strain evidence="1 2">DSM 20534</strain>
    </source>
</reference>
<dbReference type="Gene3D" id="3.40.50.1000">
    <property type="entry name" value="HAD superfamily/HAD-like"/>
    <property type="match status" value="1"/>
</dbReference>
<organism evidence="1 2">
    <name type="scientific">Amylolactobacillus amylotrophicus DSM 20534</name>
    <dbReference type="NCBI Taxonomy" id="1423722"/>
    <lineage>
        <taxon>Bacteria</taxon>
        <taxon>Bacillati</taxon>
        <taxon>Bacillota</taxon>
        <taxon>Bacilli</taxon>
        <taxon>Lactobacillales</taxon>
        <taxon>Lactobacillaceae</taxon>
        <taxon>Amylolactobacillus</taxon>
    </lineage>
</organism>
<evidence type="ECO:0000313" key="1">
    <source>
        <dbReference type="EMBL" id="KRK37266.1"/>
    </source>
</evidence>
<name>A0A0R1H1M2_9LACO</name>
<sequence length="173" mass="19708">MTIFRPALTIDSIYNLNVADLKRRGINAVFSDLDNTLLAWNIEESVEAMDELNERLLAGGITLVVISNNNHARIQKVLAPYGIKFVARAKKPLPGGINKALRQFGFRREQTLMVGDQLLTDMIAGNLALTKTVLVKPLVETDAWNTSINRFFEKFIFFFLNMKRKITFKEYLN</sequence>
<dbReference type="CDD" id="cd16416">
    <property type="entry name" value="HAD_BsYqeG-like"/>
    <property type="match status" value="1"/>
</dbReference>
<dbReference type="PATRIC" id="fig|1423722.3.peg.1407"/>
<proteinExistence type="predicted"/>